<protein>
    <submittedName>
        <fullName evidence="1">Uncharacterized protein</fullName>
    </submittedName>
</protein>
<sequence>MHRHYSVLNQSDHLDEVRPFESNSFERRTLKEVGRPDGSIDRTVFTWDGDVLLMEERFHLPPRRRSCITNL</sequence>
<dbReference type="AlphaFoldDB" id="A0A2A4FCU8"/>
<comment type="caution">
    <text evidence="1">The sequence shown here is derived from an EMBL/GenBank/DDBJ whole genome shotgun (WGS) entry which is preliminary data.</text>
</comment>
<evidence type="ECO:0000313" key="2">
    <source>
        <dbReference type="Proteomes" id="UP000217994"/>
    </source>
</evidence>
<organism evidence="1 2">
    <name type="scientific">Burkholderia ubonensis subsp. mesacidophila</name>
    <dbReference type="NCBI Taxonomy" id="265293"/>
    <lineage>
        <taxon>Bacteria</taxon>
        <taxon>Pseudomonadati</taxon>
        <taxon>Pseudomonadota</taxon>
        <taxon>Betaproteobacteria</taxon>
        <taxon>Burkholderiales</taxon>
        <taxon>Burkholderiaceae</taxon>
        <taxon>Burkholderia</taxon>
        <taxon>Burkholderia cepacia complex</taxon>
    </lineage>
</organism>
<proteinExistence type="predicted"/>
<gene>
    <name evidence="1" type="ORF">BZL54_21010</name>
</gene>
<dbReference type="Proteomes" id="UP000217994">
    <property type="component" value="Unassembled WGS sequence"/>
</dbReference>
<reference evidence="1 2" key="1">
    <citation type="submission" date="2017-01" db="EMBL/GenBank/DDBJ databases">
        <title>Whole-Genome Shotgun Sequencing of Two beta-Proteobacterial Species in Search of the Bulgecin Biosynthetic Cluster.</title>
        <authorList>
            <person name="Horsman M.E."/>
            <person name="Marous D.R."/>
            <person name="Li R."/>
            <person name="Oliver R.A."/>
            <person name="Byun B."/>
            <person name="Emrich S.J."/>
            <person name="Boggess B."/>
            <person name="Townsend C.A."/>
            <person name="Mobashery S."/>
        </authorList>
    </citation>
    <scope>NUCLEOTIDE SEQUENCE [LARGE SCALE GENOMIC DNA]</scope>
    <source>
        <strain evidence="1 2">ATCC 31433</strain>
    </source>
</reference>
<dbReference type="EMBL" id="MTZU01000064">
    <property type="protein sequence ID" value="PCE30424.1"/>
    <property type="molecule type" value="Genomic_DNA"/>
</dbReference>
<name>A0A2A4FCU8_9BURK</name>
<accession>A0A2A4FCU8</accession>
<evidence type="ECO:0000313" key="1">
    <source>
        <dbReference type="EMBL" id="PCE30424.1"/>
    </source>
</evidence>